<dbReference type="PANTHER" id="PTHR46064">
    <property type="entry name" value="QUEUINE TRNA-RIBOSYLTRANSFERASE ACCESSORY SUBUNIT 2"/>
    <property type="match status" value="1"/>
</dbReference>
<dbReference type="EMBL" id="UYRT01000356">
    <property type="protein sequence ID" value="VDK28056.1"/>
    <property type="molecule type" value="Genomic_DNA"/>
</dbReference>
<feature type="domain" description="tRNA-guanine(15) transglycosylase-like" evidence="2">
    <location>
        <begin position="283"/>
        <end position="399"/>
    </location>
</feature>
<dbReference type="InterPro" id="IPR002616">
    <property type="entry name" value="tRNA_ribo_trans-like"/>
</dbReference>
<evidence type="ECO:0000313" key="3">
    <source>
        <dbReference type="EMBL" id="VDK28056.1"/>
    </source>
</evidence>
<dbReference type="WBParaSite" id="GPUH_0000041901-mRNA-1">
    <property type="protein sequence ID" value="GPUH_0000041901-mRNA-1"/>
    <property type="gene ID" value="GPUH_0000041901"/>
</dbReference>
<dbReference type="InterPro" id="IPR036511">
    <property type="entry name" value="TGT-like_sf"/>
</dbReference>
<dbReference type="SUPFAM" id="SSF51713">
    <property type="entry name" value="tRNA-guanine transglycosylase"/>
    <property type="match status" value="1"/>
</dbReference>
<name>A0A183CVC9_9BILA</name>
<dbReference type="Gene3D" id="3.20.20.105">
    <property type="entry name" value="Queuine tRNA-ribosyltransferase-like"/>
    <property type="match status" value="1"/>
</dbReference>
<dbReference type="OrthoDB" id="27601at2759"/>
<dbReference type="NCBIfam" id="TIGR00449">
    <property type="entry name" value="tgt_general"/>
    <property type="match status" value="1"/>
</dbReference>
<evidence type="ECO:0000256" key="1">
    <source>
        <dbReference type="SAM" id="MobiDB-lite"/>
    </source>
</evidence>
<sequence length="408" mass="45446">MSSFTLPAPSWAKEIASDNELTNLLEKLRAQKTSRKFNCVMVKFVVEHRTLNGRIGKILRWGDVEIEHATPSCMTYTRAGHIPHLTWDVASKYLENVPTHLTLTDPLSERSMQFNNAGSIAIWTKAGRRSISVAMIKKLLSYSHVSSYETMFDYGTPPDCSNKRLTKAVDRTVKFATELLHDSSPSGAVLIALCGGHSPFHHQRCAAEIGPALNCCGFVLDVMQFAKRHRFGFGKKKKVLKVSKSSSESTSETRQTDSSDDEASQSKMPLDPVVTESEFDENAIRTLLAGVWPHLPPAHLRLANGAFSPTEVLALTRIGVDLFDSSYAVFLSEQGKAFICSDDFPLDPTFSVLDFSDSIYAEDFTPLCKNCDCYTCTHYTKSYLRHLTNTRELLGPTLLIMLVLNSLF</sequence>
<feature type="compositionally biased region" description="Low complexity" evidence="1">
    <location>
        <begin position="244"/>
        <end position="253"/>
    </location>
</feature>
<dbReference type="Proteomes" id="UP000271098">
    <property type="component" value="Unassembled WGS sequence"/>
</dbReference>
<dbReference type="AlphaFoldDB" id="A0A183CVC9"/>
<dbReference type="GO" id="GO:0006400">
    <property type="term" value="P:tRNA modification"/>
    <property type="evidence" value="ECO:0007669"/>
    <property type="project" value="InterPro"/>
</dbReference>
<keyword evidence="4" id="KW-1185">Reference proteome</keyword>
<evidence type="ECO:0000259" key="2">
    <source>
        <dbReference type="Pfam" id="PF01702"/>
    </source>
</evidence>
<reference evidence="3 4" key="2">
    <citation type="submission" date="2018-11" db="EMBL/GenBank/DDBJ databases">
        <authorList>
            <consortium name="Pathogen Informatics"/>
        </authorList>
    </citation>
    <scope>NUCLEOTIDE SEQUENCE [LARGE SCALE GENOMIC DNA]</scope>
</reference>
<proteinExistence type="predicted"/>
<dbReference type="InterPro" id="IPR050852">
    <property type="entry name" value="Queuine_tRNA-ribosyltrfase"/>
</dbReference>
<protein>
    <submittedName>
        <fullName evidence="5">TGT domain-containing protein</fullName>
    </submittedName>
</protein>
<feature type="region of interest" description="Disordered" evidence="1">
    <location>
        <begin position="244"/>
        <end position="272"/>
    </location>
</feature>
<dbReference type="Pfam" id="PF01702">
    <property type="entry name" value="TGT"/>
    <property type="match status" value="1"/>
</dbReference>
<organism evidence="5">
    <name type="scientific">Gongylonema pulchrum</name>
    <dbReference type="NCBI Taxonomy" id="637853"/>
    <lineage>
        <taxon>Eukaryota</taxon>
        <taxon>Metazoa</taxon>
        <taxon>Ecdysozoa</taxon>
        <taxon>Nematoda</taxon>
        <taxon>Chromadorea</taxon>
        <taxon>Rhabditida</taxon>
        <taxon>Spirurina</taxon>
        <taxon>Spiruromorpha</taxon>
        <taxon>Spiruroidea</taxon>
        <taxon>Gongylonematidae</taxon>
        <taxon>Gongylonema</taxon>
    </lineage>
</organism>
<reference evidence="5" key="1">
    <citation type="submission" date="2016-06" db="UniProtKB">
        <authorList>
            <consortium name="WormBaseParasite"/>
        </authorList>
    </citation>
    <scope>IDENTIFICATION</scope>
</reference>
<accession>A0A183CVC9</accession>
<gene>
    <name evidence="3" type="ORF">GPUH_LOCUS420</name>
</gene>
<evidence type="ECO:0000313" key="4">
    <source>
        <dbReference type="Proteomes" id="UP000271098"/>
    </source>
</evidence>
<dbReference type="PANTHER" id="PTHR46064:SF1">
    <property type="entry name" value="QUEUINE TRNA-RIBOSYLTRANSFERASE ACCESSORY SUBUNIT 2"/>
    <property type="match status" value="1"/>
</dbReference>
<evidence type="ECO:0000313" key="5">
    <source>
        <dbReference type="WBParaSite" id="GPUH_0000041901-mRNA-1"/>
    </source>
</evidence>